<sequence>MEILIDVPNGEKLGFAVTVLCHLIKTYPGAKIIFFYNIVCKLLSHLNAHGVEIRPYLALVPILHIPVHGSCFQVAVGPKLSLGSGTIDGEVIERLWSDLEYHAGYLKRMTWENQKQDFPLSMEKAIHIVLPQIDGIRSTLLSMESEPLKSYAETVAHNYQIQWSAFSSNIDDFFDSSELSGIQFVLAKAPHVQNEVLEMWSRISTLAMEFNEEFNSLPNIMDKDSNITTDTNVEQEPQLDGDIVTEFSKQEELVFAKVQAQMIVETLKGMLDVMYVHIT</sequence>
<name>A0A1Y2B0X0_9FUNG</name>
<dbReference type="EMBL" id="MCGO01000100">
    <property type="protein sequence ID" value="ORY27725.1"/>
    <property type="molecule type" value="Genomic_DNA"/>
</dbReference>
<dbReference type="Proteomes" id="UP000193642">
    <property type="component" value="Unassembled WGS sequence"/>
</dbReference>
<dbReference type="Pfam" id="PF18758">
    <property type="entry name" value="KDZ"/>
    <property type="match status" value="1"/>
</dbReference>
<dbReference type="InterPro" id="IPR040521">
    <property type="entry name" value="KDZ"/>
</dbReference>
<protein>
    <submittedName>
        <fullName evidence="1">Uncharacterized protein</fullName>
    </submittedName>
</protein>
<gene>
    <name evidence="1" type="ORF">BCR33DRAFT_793714</name>
</gene>
<reference evidence="1 2" key="1">
    <citation type="submission" date="2016-07" db="EMBL/GenBank/DDBJ databases">
        <title>Pervasive Adenine N6-methylation of Active Genes in Fungi.</title>
        <authorList>
            <consortium name="DOE Joint Genome Institute"/>
            <person name="Mondo S.J."/>
            <person name="Dannebaum R.O."/>
            <person name="Kuo R.C."/>
            <person name="Labutti K."/>
            <person name="Haridas S."/>
            <person name="Kuo A."/>
            <person name="Salamov A."/>
            <person name="Ahrendt S.R."/>
            <person name="Lipzen A."/>
            <person name="Sullivan W."/>
            <person name="Andreopoulos W.B."/>
            <person name="Clum A."/>
            <person name="Lindquist E."/>
            <person name="Daum C."/>
            <person name="Ramamoorthy G.K."/>
            <person name="Gryganskyi A."/>
            <person name="Culley D."/>
            <person name="Magnuson J.K."/>
            <person name="James T.Y."/>
            <person name="O'Malley M.A."/>
            <person name="Stajich J.E."/>
            <person name="Spatafora J.W."/>
            <person name="Visel A."/>
            <person name="Grigoriev I.V."/>
        </authorList>
    </citation>
    <scope>NUCLEOTIDE SEQUENCE [LARGE SCALE GENOMIC DNA]</scope>
    <source>
        <strain evidence="1 2">JEL800</strain>
    </source>
</reference>
<evidence type="ECO:0000313" key="1">
    <source>
        <dbReference type="EMBL" id="ORY27725.1"/>
    </source>
</evidence>
<comment type="caution">
    <text evidence="1">The sequence shown here is derived from an EMBL/GenBank/DDBJ whole genome shotgun (WGS) entry which is preliminary data.</text>
</comment>
<dbReference type="OrthoDB" id="2153963at2759"/>
<keyword evidence="2" id="KW-1185">Reference proteome</keyword>
<evidence type="ECO:0000313" key="2">
    <source>
        <dbReference type="Proteomes" id="UP000193642"/>
    </source>
</evidence>
<organism evidence="1 2">
    <name type="scientific">Rhizoclosmatium globosum</name>
    <dbReference type="NCBI Taxonomy" id="329046"/>
    <lineage>
        <taxon>Eukaryota</taxon>
        <taxon>Fungi</taxon>
        <taxon>Fungi incertae sedis</taxon>
        <taxon>Chytridiomycota</taxon>
        <taxon>Chytridiomycota incertae sedis</taxon>
        <taxon>Chytridiomycetes</taxon>
        <taxon>Chytridiales</taxon>
        <taxon>Chytriomycetaceae</taxon>
        <taxon>Rhizoclosmatium</taxon>
    </lineage>
</organism>
<dbReference type="AlphaFoldDB" id="A0A1Y2B0X0"/>
<accession>A0A1Y2B0X0</accession>
<proteinExistence type="predicted"/>